<gene>
    <name evidence="1" type="ordered locus">Echvi_0366</name>
</gene>
<dbReference type="KEGG" id="evi:Echvi_0366"/>
<proteinExistence type="predicted"/>
<reference evidence="2" key="1">
    <citation type="submission" date="2012-02" db="EMBL/GenBank/DDBJ databases">
        <title>The complete genome of Echinicola vietnamensis DSM 17526.</title>
        <authorList>
            <person name="Lucas S."/>
            <person name="Copeland A."/>
            <person name="Lapidus A."/>
            <person name="Glavina del Rio T."/>
            <person name="Dalin E."/>
            <person name="Tice H."/>
            <person name="Bruce D."/>
            <person name="Goodwin L."/>
            <person name="Pitluck S."/>
            <person name="Peters L."/>
            <person name="Ovchinnikova G."/>
            <person name="Teshima H."/>
            <person name="Kyrpides N."/>
            <person name="Mavromatis K."/>
            <person name="Ivanova N."/>
            <person name="Brettin T."/>
            <person name="Detter J.C."/>
            <person name="Han C."/>
            <person name="Larimer F."/>
            <person name="Land M."/>
            <person name="Hauser L."/>
            <person name="Markowitz V."/>
            <person name="Cheng J.-F."/>
            <person name="Hugenholtz P."/>
            <person name="Woyke T."/>
            <person name="Wu D."/>
            <person name="Brambilla E."/>
            <person name="Klenk H.-P."/>
            <person name="Eisen J.A."/>
        </authorList>
    </citation>
    <scope>NUCLEOTIDE SEQUENCE [LARGE SCALE GENOMIC DNA]</scope>
    <source>
        <strain evidence="2">DSM 17526 / LMG 23754 / KMM 6221</strain>
    </source>
</reference>
<dbReference type="InterPro" id="IPR014541">
    <property type="entry name" value="Amdntrnsf_FN0238"/>
</dbReference>
<dbReference type="EMBL" id="CP003346">
    <property type="protein sequence ID" value="AGA76656.1"/>
    <property type="molecule type" value="Genomic_DNA"/>
</dbReference>
<dbReference type="PANTHER" id="PTHR43224">
    <property type="entry name" value="AMIDINOTRANSFERASE"/>
    <property type="match status" value="1"/>
</dbReference>
<dbReference type="RefSeq" id="WP_015264223.1">
    <property type="nucleotide sequence ID" value="NC_019904.1"/>
</dbReference>
<dbReference type="Gene3D" id="3.75.10.10">
    <property type="entry name" value="L-arginine/glycine Amidinotransferase, Chain A"/>
    <property type="match status" value="1"/>
</dbReference>
<dbReference type="OrthoDB" id="9788268at2"/>
<evidence type="ECO:0000313" key="1">
    <source>
        <dbReference type="EMBL" id="AGA76656.1"/>
    </source>
</evidence>
<dbReference type="PANTHER" id="PTHR43224:SF1">
    <property type="entry name" value="AMIDINOTRANSFERASE"/>
    <property type="match status" value="1"/>
</dbReference>
<dbReference type="PATRIC" id="fig|926556.3.peg.370"/>
<dbReference type="NCBIfam" id="NF046062">
    <property type="entry name" value="citrull_CtlX"/>
    <property type="match status" value="1"/>
</dbReference>
<dbReference type="STRING" id="926556.Echvi_0366"/>
<accession>L0FV74</accession>
<sequence length="314" mass="35340">MCAQTTSTILMVRPAAFGFNPETALDNSYQQEDARSTAEIQQVAEQEFDDVVALLRKKGVRVIVAQDSPLPVKPDAVFPNNWFSTHEDGRLLWYPMLSPVRRKERRKDLVDILGVEGFRVDELVDFTFFEDAQQFLESTGSMVLDREHKIAYACLSERTHPEPLHYFERLMDYQVVSFRAVHSSSKIPVYHTNVMMHVGSQLAVVCLDSIVGKSVKQWVKESLEGSGKKVVPITIPQKFAFAGNMLEVDGENGKKITVMSETAYQSLKQGQRQVIEKYTEVVVAKIPTIEKVGGGGVRCMMAEIFLPKQTGQHP</sequence>
<dbReference type="AlphaFoldDB" id="L0FV74"/>
<evidence type="ECO:0000313" key="2">
    <source>
        <dbReference type="Proteomes" id="UP000010796"/>
    </source>
</evidence>
<dbReference type="PIRSF" id="PIRSF028188">
    <property type="entry name" value="Amdntrnsf_FN0238"/>
    <property type="match status" value="1"/>
</dbReference>
<dbReference type="SUPFAM" id="SSF55909">
    <property type="entry name" value="Pentein"/>
    <property type="match status" value="1"/>
</dbReference>
<dbReference type="Pfam" id="PF19420">
    <property type="entry name" value="DDAH_eukar"/>
    <property type="match status" value="1"/>
</dbReference>
<keyword evidence="2" id="KW-1185">Reference proteome</keyword>
<name>L0FV74_ECHVK</name>
<dbReference type="HOGENOM" id="CLU_077407_0_0_10"/>
<evidence type="ECO:0008006" key="3">
    <source>
        <dbReference type="Google" id="ProtNLM"/>
    </source>
</evidence>
<dbReference type="eggNOG" id="COG4874">
    <property type="taxonomic scope" value="Bacteria"/>
</dbReference>
<dbReference type="Proteomes" id="UP000010796">
    <property type="component" value="Chromosome"/>
</dbReference>
<organism evidence="1 2">
    <name type="scientific">Echinicola vietnamensis (strain DSM 17526 / LMG 23754 / KMM 6221)</name>
    <dbReference type="NCBI Taxonomy" id="926556"/>
    <lineage>
        <taxon>Bacteria</taxon>
        <taxon>Pseudomonadati</taxon>
        <taxon>Bacteroidota</taxon>
        <taxon>Cytophagia</taxon>
        <taxon>Cytophagales</taxon>
        <taxon>Cyclobacteriaceae</taxon>
        <taxon>Echinicola</taxon>
    </lineage>
</organism>
<protein>
    <recommendedName>
        <fullName evidence="3">Amidinotransferase</fullName>
    </recommendedName>
</protein>